<keyword evidence="1" id="KW-1133">Transmembrane helix</keyword>
<accession>A0A1I7Z7S5</accession>
<feature type="transmembrane region" description="Helical" evidence="1">
    <location>
        <begin position="107"/>
        <end position="130"/>
    </location>
</feature>
<protein>
    <submittedName>
        <fullName evidence="3">OrfB_Zn_ribbon domain-containing protein</fullName>
    </submittedName>
</protein>
<keyword evidence="2" id="KW-1185">Reference proteome</keyword>
<evidence type="ECO:0000313" key="2">
    <source>
        <dbReference type="Proteomes" id="UP000095287"/>
    </source>
</evidence>
<sequence length="144" mass="16569">MSKKKTEKIECCALSYQRAQQFYRRPLRNHFADKVRCRVTLRHKMAPSSWHCSKCKSPVLQERPDSAILAHCKCCGISNGGHSIVFAVESSQKPLKRTLFPESSKSCVYSQIQIMMVTLFGFLLSLYFVYEMSMTVLSNMFNLI</sequence>
<dbReference type="Proteomes" id="UP000095287">
    <property type="component" value="Unplaced"/>
</dbReference>
<reference evidence="3" key="1">
    <citation type="submission" date="2016-11" db="UniProtKB">
        <authorList>
            <consortium name="WormBaseParasite"/>
        </authorList>
    </citation>
    <scope>IDENTIFICATION</scope>
</reference>
<name>A0A1I7Z7S5_9BILA</name>
<keyword evidence="1" id="KW-0472">Membrane</keyword>
<evidence type="ECO:0000313" key="3">
    <source>
        <dbReference type="WBParaSite" id="L893_g2372.t1"/>
    </source>
</evidence>
<proteinExistence type="predicted"/>
<dbReference type="WBParaSite" id="L893_g2372.t1">
    <property type="protein sequence ID" value="L893_g2372.t1"/>
    <property type="gene ID" value="L893_g2372"/>
</dbReference>
<evidence type="ECO:0000256" key="1">
    <source>
        <dbReference type="SAM" id="Phobius"/>
    </source>
</evidence>
<organism evidence="2 3">
    <name type="scientific">Steinernema glaseri</name>
    <dbReference type="NCBI Taxonomy" id="37863"/>
    <lineage>
        <taxon>Eukaryota</taxon>
        <taxon>Metazoa</taxon>
        <taxon>Ecdysozoa</taxon>
        <taxon>Nematoda</taxon>
        <taxon>Chromadorea</taxon>
        <taxon>Rhabditida</taxon>
        <taxon>Tylenchina</taxon>
        <taxon>Panagrolaimomorpha</taxon>
        <taxon>Strongyloidoidea</taxon>
        <taxon>Steinernematidae</taxon>
        <taxon>Steinernema</taxon>
    </lineage>
</organism>
<dbReference type="AlphaFoldDB" id="A0A1I7Z7S5"/>
<keyword evidence="1" id="KW-0812">Transmembrane</keyword>